<comment type="function">
    <text evidence="9">The phosphoenolpyruvate-dependent sugar phosphotransferase system (PTS), a major carbohydrate active -transport system, catalyzes the phosphorylation of incoming sugar substrates concomitant with their translocation across the cell membrane.</text>
</comment>
<dbReference type="GO" id="GO:0005886">
    <property type="term" value="C:plasma membrane"/>
    <property type="evidence" value="ECO:0007669"/>
    <property type="project" value="UniProtKB-SubCell"/>
</dbReference>
<feature type="transmembrane region" description="Helical" evidence="10">
    <location>
        <begin position="74"/>
        <end position="92"/>
    </location>
</feature>
<feature type="transmembrane region" description="Helical" evidence="10">
    <location>
        <begin position="181"/>
        <end position="201"/>
    </location>
</feature>
<dbReference type="InterPro" id="IPR004501">
    <property type="entry name" value="PTS_EIIC_3"/>
</dbReference>
<feature type="transmembrane region" description="Helical" evidence="10">
    <location>
        <begin position="137"/>
        <end position="160"/>
    </location>
</feature>
<proteinExistence type="predicted"/>
<feature type="transmembrane region" description="Helical" evidence="10">
    <location>
        <begin position="221"/>
        <end position="246"/>
    </location>
</feature>
<dbReference type="PROSITE" id="PS51105">
    <property type="entry name" value="PTS_EIIC_TYPE_3"/>
    <property type="match status" value="1"/>
</dbReference>
<keyword evidence="7 10" id="KW-1133">Transmembrane helix</keyword>
<evidence type="ECO:0000313" key="13">
    <source>
        <dbReference type="Proteomes" id="UP000003560"/>
    </source>
</evidence>
<dbReference type="GO" id="GO:0009401">
    <property type="term" value="P:phosphoenolpyruvate-dependent sugar phosphotransferase system"/>
    <property type="evidence" value="ECO:0007669"/>
    <property type="project" value="UniProtKB-KW"/>
</dbReference>
<dbReference type="RefSeq" id="WP_006720461.1">
    <property type="nucleotide sequence ID" value="NZ_CP085935.1"/>
</dbReference>
<evidence type="ECO:0000256" key="6">
    <source>
        <dbReference type="ARBA" id="ARBA00022692"/>
    </source>
</evidence>
<comment type="caution">
    <text evidence="12">The sequence shown here is derived from an EMBL/GenBank/DDBJ whole genome shotgun (WGS) entry which is preliminary data.</text>
</comment>
<dbReference type="GO" id="GO:0008982">
    <property type="term" value="F:protein-N(PI)-phosphohistidine-sugar phosphotransferase activity"/>
    <property type="evidence" value="ECO:0007669"/>
    <property type="project" value="UniProtKB-UniRule"/>
</dbReference>
<dbReference type="Pfam" id="PF02378">
    <property type="entry name" value="PTS_EIIC"/>
    <property type="match status" value="1"/>
</dbReference>
<evidence type="ECO:0000256" key="4">
    <source>
        <dbReference type="ARBA" id="ARBA00022597"/>
    </source>
</evidence>
<comment type="subcellular location">
    <subcellularLocation>
        <location evidence="1">Cell membrane</location>
        <topology evidence="1">Multi-pass membrane protein</topology>
    </subcellularLocation>
</comment>
<keyword evidence="4 9" id="KW-0762">Sugar transport</keyword>
<evidence type="ECO:0000256" key="7">
    <source>
        <dbReference type="ARBA" id="ARBA00022989"/>
    </source>
</evidence>
<organism evidence="12 13">
    <name type="scientific">Collinsella stercoris DSM 13279</name>
    <dbReference type="NCBI Taxonomy" id="445975"/>
    <lineage>
        <taxon>Bacteria</taxon>
        <taxon>Bacillati</taxon>
        <taxon>Actinomycetota</taxon>
        <taxon>Coriobacteriia</taxon>
        <taxon>Coriobacteriales</taxon>
        <taxon>Coriobacteriaceae</taxon>
        <taxon>Collinsella</taxon>
    </lineage>
</organism>
<dbReference type="EMBL" id="ABXJ01000047">
    <property type="protein sequence ID" value="EEA90984.1"/>
    <property type="molecule type" value="Genomic_DNA"/>
</dbReference>
<evidence type="ECO:0000256" key="8">
    <source>
        <dbReference type="ARBA" id="ARBA00023136"/>
    </source>
</evidence>
<evidence type="ECO:0000256" key="1">
    <source>
        <dbReference type="ARBA" id="ARBA00004651"/>
    </source>
</evidence>
<evidence type="ECO:0000256" key="9">
    <source>
        <dbReference type="PIRNR" id="PIRNR006351"/>
    </source>
</evidence>
<evidence type="ECO:0000256" key="2">
    <source>
        <dbReference type="ARBA" id="ARBA00022448"/>
    </source>
</evidence>
<dbReference type="eggNOG" id="COG1455">
    <property type="taxonomic scope" value="Bacteria"/>
</dbReference>
<dbReference type="Proteomes" id="UP000003560">
    <property type="component" value="Unassembled WGS sequence"/>
</dbReference>
<dbReference type="PANTHER" id="PTHR33989">
    <property type="match status" value="1"/>
</dbReference>
<feature type="transmembrane region" description="Helical" evidence="10">
    <location>
        <begin position="33"/>
        <end position="54"/>
    </location>
</feature>
<feature type="transmembrane region" description="Helical" evidence="10">
    <location>
        <begin position="104"/>
        <end position="125"/>
    </location>
</feature>
<dbReference type="GO" id="GO:1901264">
    <property type="term" value="P:carbohydrate derivative transport"/>
    <property type="evidence" value="ECO:0007669"/>
    <property type="project" value="TreeGrafter"/>
</dbReference>
<keyword evidence="3 9" id="KW-1003">Cell membrane</keyword>
<keyword evidence="2 9" id="KW-0813">Transport</keyword>
<evidence type="ECO:0000256" key="3">
    <source>
        <dbReference type="ARBA" id="ARBA00022475"/>
    </source>
</evidence>
<protein>
    <recommendedName>
        <fullName evidence="9">Permease IIC component</fullName>
    </recommendedName>
</protein>
<feature type="transmembrane region" description="Helical" evidence="10">
    <location>
        <begin position="258"/>
        <end position="282"/>
    </location>
</feature>
<evidence type="ECO:0000256" key="10">
    <source>
        <dbReference type="SAM" id="Phobius"/>
    </source>
</evidence>
<evidence type="ECO:0000313" key="12">
    <source>
        <dbReference type="EMBL" id="EEA90984.1"/>
    </source>
</evidence>
<feature type="transmembrane region" description="Helical" evidence="10">
    <location>
        <begin position="288"/>
        <end position="308"/>
    </location>
</feature>
<reference evidence="12 13" key="2">
    <citation type="submission" date="2008-10" db="EMBL/GenBank/DDBJ databases">
        <authorList>
            <person name="Fulton L."/>
            <person name="Clifton S."/>
            <person name="Fulton B."/>
            <person name="Xu J."/>
            <person name="Minx P."/>
            <person name="Pepin K.H."/>
            <person name="Johnson M."/>
            <person name="Thiruvilangam P."/>
            <person name="Bhonagiri V."/>
            <person name="Nash W.E."/>
            <person name="Mardis E.R."/>
            <person name="Wilson R.K."/>
        </authorList>
    </citation>
    <scope>NUCLEOTIDE SEQUENCE [LARGE SCALE GENOMIC DNA]</scope>
    <source>
        <strain evidence="12 13">DSM 13279</strain>
    </source>
</reference>
<feature type="transmembrane region" description="Helical" evidence="10">
    <location>
        <begin position="346"/>
        <end position="374"/>
    </location>
</feature>
<dbReference type="InterPro" id="IPR003352">
    <property type="entry name" value="PTS_EIIC"/>
</dbReference>
<keyword evidence="13" id="KW-1185">Reference proteome</keyword>
<dbReference type="OrthoDB" id="3181636at2"/>
<reference evidence="12 13" key="1">
    <citation type="submission" date="2008-10" db="EMBL/GenBank/DDBJ databases">
        <title>Draft genome sequence of Collinsella stercoris (DSM 13279).</title>
        <authorList>
            <person name="Sudarsanam P."/>
            <person name="Ley R."/>
            <person name="Guruge J."/>
            <person name="Turnbaugh P.J."/>
            <person name="Mahowald M."/>
            <person name="Liep D."/>
            <person name="Gordon J."/>
        </authorList>
    </citation>
    <scope>NUCLEOTIDE SEQUENCE [LARGE SCALE GENOMIC DNA]</scope>
    <source>
        <strain evidence="12 13">DSM 13279</strain>
    </source>
</reference>
<evidence type="ECO:0000256" key="5">
    <source>
        <dbReference type="ARBA" id="ARBA00022683"/>
    </source>
</evidence>
<gene>
    <name evidence="12" type="ORF">COLSTE_00799</name>
</gene>
<keyword evidence="5" id="KW-0598">Phosphotransferase system</keyword>
<evidence type="ECO:0000259" key="11">
    <source>
        <dbReference type="PROSITE" id="PS51105"/>
    </source>
</evidence>
<feature type="transmembrane region" description="Helical" evidence="10">
    <location>
        <begin position="386"/>
        <end position="412"/>
    </location>
</feature>
<dbReference type="NCBIfam" id="TIGR00410">
    <property type="entry name" value="lacE"/>
    <property type="match status" value="1"/>
</dbReference>
<dbReference type="PIRSF" id="PIRSF006351">
    <property type="entry name" value="PTS_EIIC-Cellobiose"/>
    <property type="match status" value="1"/>
</dbReference>
<dbReference type="HOGENOM" id="CLU_029688_1_2_11"/>
<dbReference type="GeneID" id="98003064"/>
<dbReference type="InterPro" id="IPR051088">
    <property type="entry name" value="PTS_Sugar-EIIC/EIIB"/>
</dbReference>
<keyword evidence="6 10" id="KW-0812">Transmembrane</keyword>
<feature type="domain" description="PTS EIIC type-3" evidence="11">
    <location>
        <begin position="9"/>
        <end position="414"/>
    </location>
</feature>
<dbReference type="PANTHER" id="PTHR33989:SF8">
    <property type="entry name" value="PERMEASE IIC COMPONENT"/>
    <property type="match status" value="1"/>
</dbReference>
<dbReference type="STRING" id="445975.COLSTE_00799"/>
<sequence length="430" mass="45219">MKTGLLDKISEKIMPLAGKIGSNRWLCAIRDGYIAVMPLVITASLFTLINSVILGPSGLTNMLFGNPFTEAQQLGAFISSASMSVLGLLLAFTTSKALTKHYGLDTSIGATTAVVCFLCLTPFGTDENIGEFVSTGYLSSTGMFTAFISAILAVELYRFLAGFDALIIKMPPEVPGGIARSINSIIPVTLTVIIFGLVRVLSGLAGMPVNDLITSWVQTPLLGLVNSPVGLVVIYIVYMLLWGFGIHSASIMNPILEPLFLITLTANAEAVASGGAMAGIMTKPFLDSFMFMGGAANMLALVIAILLVSRRADYRTVAKVGLVPALFNISEPIMFGLPVVMNPVLIIPMIITTLVGMGIGALATTLGIAGYTYVMTPWVTPPVLGAFLSTGGSIGAALTAVVILVVCVLIYMPFVKAMDREVEAASTEEA</sequence>
<dbReference type="InterPro" id="IPR004796">
    <property type="entry name" value="PTS_IIC_cello"/>
</dbReference>
<name>B6G9Q8_9ACTN</name>
<dbReference type="AlphaFoldDB" id="B6G9Q8"/>
<accession>B6G9Q8</accession>
<keyword evidence="8 9" id="KW-0472">Membrane</keyword>